<proteinExistence type="predicted"/>
<gene>
    <name evidence="1" type="ORF">CR513_54710</name>
</gene>
<sequence>MKHPTKDHSIFSIDIVDELFEEHMQLGIDNADFTDFVEIPNDIFDSINMFHLQDHPDSEDNIADLAAWSIFLSFLMCNGNPECLRCANLPNADTNKPGVTQVQVATIVEAESDSGNRFQKVKTAESDSR</sequence>
<dbReference type="EMBL" id="QJKJ01013411">
    <property type="protein sequence ID" value="RDX66517.1"/>
    <property type="molecule type" value="Genomic_DNA"/>
</dbReference>
<evidence type="ECO:0000313" key="2">
    <source>
        <dbReference type="Proteomes" id="UP000257109"/>
    </source>
</evidence>
<name>A0A371EKE5_MUCPR</name>
<feature type="non-terminal residue" evidence="1">
    <location>
        <position position="1"/>
    </location>
</feature>
<evidence type="ECO:0000313" key="1">
    <source>
        <dbReference type="EMBL" id="RDX66517.1"/>
    </source>
</evidence>
<comment type="caution">
    <text evidence="1">The sequence shown here is derived from an EMBL/GenBank/DDBJ whole genome shotgun (WGS) entry which is preliminary data.</text>
</comment>
<dbReference type="Proteomes" id="UP000257109">
    <property type="component" value="Unassembled WGS sequence"/>
</dbReference>
<reference evidence="1" key="1">
    <citation type="submission" date="2018-05" db="EMBL/GenBank/DDBJ databases">
        <title>Draft genome of Mucuna pruriens seed.</title>
        <authorList>
            <person name="Nnadi N.E."/>
            <person name="Vos R."/>
            <person name="Hasami M.H."/>
            <person name="Devisetty U.K."/>
            <person name="Aguiy J.C."/>
        </authorList>
    </citation>
    <scope>NUCLEOTIDE SEQUENCE [LARGE SCALE GENOMIC DNA]</scope>
    <source>
        <strain evidence="1">JCA_2017</strain>
    </source>
</reference>
<protein>
    <submittedName>
        <fullName evidence="1">Uncharacterized protein</fullName>
    </submittedName>
</protein>
<keyword evidence="2" id="KW-1185">Reference proteome</keyword>
<organism evidence="1 2">
    <name type="scientific">Mucuna pruriens</name>
    <name type="common">Velvet bean</name>
    <name type="synonym">Dolichos pruriens</name>
    <dbReference type="NCBI Taxonomy" id="157652"/>
    <lineage>
        <taxon>Eukaryota</taxon>
        <taxon>Viridiplantae</taxon>
        <taxon>Streptophyta</taxon>
        <taxon>Embryophyta</taxon>
        <taxon>Tracheophyta</taxon>
        <taxon>Spermatophyta</taxon>
        <taxon>Magnoliopsida</taxon>
        <taxon>eudicotyledons</taxon>
        <taxon>Gunneridae</taxon>
        <taxon>Pentapetalae</taxon>
        <taxon>rosids</taxon>
        <taxon>fabids</taxon>
        <taxon>Fabales</taxon>
        <taxon>Fabaceae</taxon>
        <taxon>Papilionoideae</taxon>
        <taxon>50 kb inversion clade</taxon>
        <taxon>NPAAA clade</taxon>
        <taxon>indigoferoid/millettioid clade</taxon>
        <taxon>Phaseoleae</taxon>
        <taxon>Mucuna</taxon>
    </lineage>
</organism>
<dbReference type="AlphaFoldDB" id="A0A371EKE5"/>
<accession>A0A371EKE5</accession>